<dbReference type="GO" id="GO:0006555">
    <property type="term" value="P:methionine metabolic process"/>
    <property type="evidence" value="ECO:0007669"/>
    <property type="project" value="InterPro"/>
</dbReference>
<dbReference type="Gene3D" id="3.20.20.330">
    <property type="entry name" value="Homocysteine-binding-like domain"/>
    <property type="match status" value="1"/>
</dbReference>
<dbReference type="SUPFAM" id="SSF51730">
    <property type="entry name" value="FAD-linked oxidoreductase"/>
    <property type="match status" value="1"/>
</dbReference>
<dbReference type="InterPro" id="IPR003171">
    <property type="entry name" value="Mehydrof_redctse-like"/>
</dbReference>
<dbReference type="AlphaFoldDB" id="F3ZX27"/>
<reference evidence="11" key="1">
    <citation type="submission" date="2010-11" db="EMBL/GenBank/DDBJ databases">
        <title>The complete genome of Mahella australiensis DSM 15567.</title>
        <authorList>
            <consortium name="US DOE Joint Genome Institute (JGI-PGF)"/>
            <person name="Lucas S."/>
            <person name="Copeland A."/>
            <person name="Lapidus A."/>
            <person name="Bruce D."/>
            <person name="Goodwin L."/>
            <person name="Pitluck S."/>
            <person name="Kyrpides N."/>
            <person name="Mavromatis K."/>
            <person name="Pagani I."/>
            <person name="Ivanova N."/>
            <person name="Teshima H."/>
            <person name="Brettin T."/>
            <person name="Detter J.C."/>
            <person name="Han C."/>
            <person name="Tapia R."/>
            <person name="Land M."/>
            <person name="Hauser L."/>
            <person name="Markowitz V."/>
            <person name="Cheng J.-F."/>
            <person name="Hugenholtz P."/>
            <person name="Woyke T."/>
            <person name="Wu D."/>
            <person name="Spring S."/>
            <person name="Pukall R."/>
            <person name="Steenblock K."/>
            <person name="Schneider S."/>
            <person name="Klenk H.-P."/>
            <person name="Eisen J.A."/>
        </authorList>
    </citation>
    <scope>NUCLEOTIDE SEQUENCE [LARGE SCALE GENOMIC DNA]</scope>
    <source>
        <strain evidence="11">DSM 15567 / CIP 107919 / 50-1 BON</strain>
    </source>
</reference>
<evidence type="ECO:0000256" key="8">
    <source>
        <dbReference type="PROSITE-ProRule" id="PRU00333"/>
    </source>
</evidence>
<dbReference type="CDD" id="cd00537">
    <property type="entry name" value="MTHFR"/>
    <property type="match status" value="1"/>
</dbReference>
<dbReference type="PROSITE" id="PS50970">
    <property type="entry name" value="HCY"/>
    <property type="match status" value="1"/>
</dbReference>
<evidence type="ECO:0000259" key="9">
    <source>
        <dbReference type="PROSITE" id="PS50970"/>
    </source>
</evidence>
<comment type="cofactor">
    <cofactor evidence="8">
        <name>Zn(2+)</name>
        <dbReference type="ChEBI" id="CHEBI:29105"/>
    </cofactor>
</comment>
<dbReference type="GO" id="GO:0004489">
    <property type="term" value="F:methylenetetrahydrofolate reductase [NAD(P)H] activity"/>
    <property type="evidence" value="ECO:0007669"/>
    <property type="project" value="InterPro"/>
</dbReference>
<reference evidence="10 11" key="2">
    <citation type="journal article" date="2011" name="Stand. Genomic Sci.">
        <title>Complete genome sequence of Mahella australiensis type strain (50-1 BON).</title>
        <authorList>
            <person name="Sikorski J."/>
            <person name="Teshima H."/>
            <person name="Nolan M."/>
            <person name="Lucas S."/>
            <person name="Hammon N."/>
            <person name="Deshpande S."/>
            <person name="Cheng J.F."/>
            <person name="Pitluck S."/>
            <person name="Liolios K."/>
            <person name="Pagani I."/>
            <person name="Ivanova N."/>
            <person name="Huntemann M."/>
            <person name="Mavromatis K."/>
            <person name="Ovchinikova G."/>
            <person name="Pati A."/>
            <person name="Tapia R."/>
            <person name="Han C."/>
            <person name="Goodwin L."/>
            <person name="Chen A."/>
            <person name="Palaniappan K."/>
            <person name="Land M."/>
            <person name="Hauser L."/>
            <person name="Ngatchou-Djao O.D."/>
            <person name="Rohde M."/>
            <person name="Pukall R."/>
            <person name="Spring S."/>
            <person name="Abt B."/>
            <person name="Goker M."/>
            <person name="Detter J.C."/>
            <person name="Woyke T."/>
            <person name="Bristow J."/>
            <person name="Markowitz V."/>
            <person name="Hugenholtz P."/>
            <person name="Eisen J.A."/>
            <person name="Kyrpides N.C."/>
            <person name="Klenk H.P."/>
            <person name="Lapidus A."/>
        </authorList>
    </citation>
    <scope>NUCLEOTIDE SEQUENCE [LARGE SCALE GENOMIC DNA]</scope>
    <source>
        <strain evidence="11">DSM 15567 / CIP 107919 / 50-1 BON</strain>
    </source>
</reference>
<dbReference type="EMBL" id="CP002360">
    <property type="protein sequence ID" value="AEE95476.1"/>
    <property type="molecule type" value="Genomic_DNA"/>
</dbReference>
<dbReference type="OrthoDB" id="9803687at2"/>
<dbReference type="PANTHER" id="PTHR11103:SF18">
    <property type="entry name" value="SLR1189 PROTEIN"/>
    <property type="match status" value="1"/>
</dbReference>
<evidence type="ECO:0000256" key="5">
    <source>
        <dbReference type="ARBA" id="ARBA00022679"/>
    </source>
</evidence>
<evidence type="ECO:0000256" key="7">
    <source>
        <dbReference type="ARBA" id="ARBA00023002"/>
    </source>
</evidence>
<accession>F3ZX27</accession>
<keyword evidence="11" id="KW-1185">Reference proteome</keyword>
<dbReference type="Gene3D" id="3.20.20.220">
    <property type="match status" value="1"/>
</dbReference>
<evidence type="ECO:0000256" key="2">
    <source>
        <dbReference type="ARBA" id="ARBA00004777"/>
    </source>
</evidence>
<dbReference type="InterPro" id="IPR003726">
    <property type="entry name" value="HCY_dom"/>
</dbReference>
<feature type="binding site" evidence="8">
    <location>
        <position position="276"/>
    </location>
    <ligand>
        <name>Zn(2+)</name>
        <dbReference type="ChEBI" id="CHEBI:29105"/>
    </ligand>
</feature>
<feature type="binding site" evidence="8">
    <location>
        <position position="277"/>
    </location>
    <ligand>
        <name>Zn(2+)</name>
        <dbReference type="ChEBI" id="CHEBI:29105"/>
    </ligand>
</feature>
<evidence type="ECO:0000313" key="10">
    <source>
        <dbReference type="EMBL" id="AEE95476.1"/>
    </source>
</evidence>
<dbReference type="GO" id="GO:0008168">
    <property type="term" value="F:methyltransferase activity"/>
    <property type="evidence" value="ECO:0007669"/>
    <property type="project" value="UniProtKB-UniRule"/>
</dbReference>
<dbReference type="STRING" id="697281.Mahau_0258"/>
<keyword evidence="6" id="KW-0274">FAD</keyword>
<evidence type="ECO:0000256" key="4">
    <source>
        <dbReference type="ARBA" id="ARBA00022630"/>
    </source>
</evidence>
<dbReference type="GO" id="GO:0035999">
    <property type="term" value="P:tetrahydrofolate interconversion"/>
    <property type="evidence" value="ECO:0007669"/>
    <property type="project" value="UniProtKB-UniPathway"/>
</dbReference>
<keyword evidence="3 8" id="KW-0489">Methyltransferase</keyword>
<dbReference type="eggNOG" id="COG0685">
    <property type="taxonomic scope" value="Bacteria"/>
</dbReference>
<dbReference type="eggNOG" id="COG0646">
    <property type="taxonomic scope" value="Bacteria"/>
</dbReference>
<dbReference type="GO" id="GO:0032259">
    <property type="term" value="P:methylation"/>
    <property type="evidence" value="ECO:0007669"/>
    <property type="project" value="UniProtKB-KW"/>
</dbReference>
<keyword evidence="8" id="KW-0479">Metal-binding</keyword>
<dbReference type="Pfam" id="PF02574">
    <property type="entry name" value="S-methyl_trans"/>
    <property type="match status" value="1"/>
</dbReference>
<dbReference type="GO" id="GO:0046872">
    <property type="term" value="F:metal ion binding"/>
    <property type="evidence" value="ECO:0007669"/>
    <property type="project" value="UniProtKB-KW"/>
</dbReference>
<comment type="pathway">
    <text evidence="2">One-carbon metabolism; tetrahydrofolate interconversion.</text>
</comment>
<dbReference type="NCBIfam" id="NF006396">
    <property type="entry name" value="PRK08645.1"/>
    <property type="match status" value="1"/>
</dbReference>
<name>F3ZX27_MAHA5</name>
<keyword evidence="8" id="KW-0862">Zinc</keyword>
<proteinExistence type="predicted"/>
<evidence type="ECO:0000256" key="6">
    <source>
        <dbReference type="ARBA" id="ARBA00022827"/>
    </source>
</evidence>
<dbReference type="Pfam" id="PF02219">
    <property type="entry name" value="MTHFR"/>
    <property type="match status" value="1"/>
</dbReference>
<dbReference type="InterPro" id="IPR029041">
    <property type="entry name" value="FAD-linked_oxidoreductase-like"/>
</dbReference>
<dbReference type="RefSeq" id="WP_013779909.1">
    <property type="nucleotide sequence ID" value="NC_015520.1"/>
</dbReference>
<comment type="cofactor">
    <cofactor evidence="1">
        <name>FAD</name>
        <dbReference type="ChEBI" id="CHEBI:57692"/>
    </cofactor>
</comment>
<gene>
    <name evidence="10" type="ordered locus">Mahau_0258</name>
</gene>
<organism evidence="10 11">
    <name type="scientific">Mahella australiensis (strain DSM 15567 / CIP 107919 / 50-1 BON)</name>
    <dbReference type="NCBI Taxonomy" id="697281"/>
    <lineage>
        <taxon>Bacteria</taxon>
        <taxon>Bacillati</taxon>
        <taxon>Bacillota</taxon>
        <taxon>Clostridia</taxon>
        <taxon>Thermoanaerobacterales</taxon>
        <taxon>Thermoanaerobacterales Family IV. Incertae Sedis</taxon>
        <taxon>Mahella</taxon>
    </lineage>
</organism>
<evidence type="ECO:0000313" key="11">
    <source>
        <dbReference type="Proteomes" id="UP000008457"/>
    </source>
</evidence>
<protein>
    <submittedName>
        <fullName evidence="10">Homocysteine S-methyltransferase</fullName>
    </submittedName>
</protein>
<dbReference type="InterPro" id="IPR036589">
    <property type="entry name" value="HCY_dom_sf"/>
</dbReference>
<keyword evidence="7" id="KW-0560">Oxidoreductase</keyword>
<evidence type="ECO:0000256" key="3">
    <source>
        <dbReference type="ARBA" id="ARBA00022603"/>
    </source>
</evidence>
<dbReference type="PANTHER" id="PTHR11103">
    <property type="entry name" value="SLR1189 PROTEIN"/>
    <property type="match status" value="1"/>
</dbReference>
<feature type="binding site" evidence="8">
    <location>
        <position position="209"/>
    </location>
    <ligand>
        <name>Zn(2+)</name>
        <dbReference type="ChEBI" id="CHEBI:29105"/>
    </ligand>
</feature>
<keyword evidence="4" id="KW-0285">Flavoprotein</keyword>
<sequence length="618" mass="66838">MRGEKDFLTALKYKTLLCDGAMGTMLRERGADSEACLEYMNISQPDMVLTLHKDYIGAGADIIETNTFGANRFKLAIYGLEDRVADINRQAVKLARQAAGNNIWVLGAVGPIGLPLIPVNEKDRGDIYEAYGEQIEALCCEGVDAIIAETMGSTLEAEMAIKAAKDAADIPVICQFSLLPDGFDSSGESLQSVAEFLKHCNADVVGLNCGSGPRDMVEFMKFIAEYTDGSKFLSIQPNAGFAYYAQGRLQYKAKADYFASYVKDYIGLKVNIIGGCCGTTPQHIAAMRSVLNENTSLETSNMIAMEPGTITAEVSRSELTQAGIAMAGNILEKIKQKFVVTVEMDPPKGTDIEKALAGARALKSCGVDAVNIADSPMARVRVSPIALAARIKQEVGLDAILHFTCRDRNLIGIQSELIGAAVLGINNVLALTGDPPSIGDHPKATGVFDITSEGLVYILGALNQGRDYMGNVLEGSTNFAIGVAFNPNADDLKAELEKLDKKIENGANFIQTQPIYDMQTVEKMVKNIADYNIPVLMGVLPLRSYKHAEFLHNEVPGITIPLDIRQRMKNAGDNALDEGVAIAAELIKQCRGMVSGVYIMPPFGRYDMVEKIMAEIAW</sequence>
<dbReference type="UniPathway" id="UPA00193"/>
<keyword evidence="5 8" id="KW-0808">Transferase</keyword>
<evidence type="ECO:0000256" key="1">
    <source>
        <dbReference type="ARBA" id="ARBA00001974"/>
    </source>
</evidence>
<dbReference type="Proteomes" id="UP000008457">
    <property type="component" value="Chromosome"/>
</dbReference>
<dbReference type="KEGG" id="mas:Mahau_0258"/>
<feature type="domain" description="Hcy-binding" evidence="9">
    <location>
        <begin position="4"/>
        <end position="291"/>
    </location>
</feature>
<dbReference type="SUPFAM" id="SSF82282">
    <property type="entry name" value="Homocysteine S-methyltransferase"/>
    <property type="match status" value="1"/>
</dbReference>
<dbReference type="HOGENOM" id="CLU_453272_0_0_9"/>